<dbReference type="PROSITE" id="PS51682">
    <property type="entry name" value="SAM_OMT_I"/>
    <property type="match status" value="1"/>
</dbReference>
<dbReference type="InterPro" id="IPR050362">
    <property type="entry name" value="Cation-dep_OMT"/>
</dbReference>
<dbReference type="PANTHER" id="PTHR10509">
    <property type="entry name" value="O-METHYLTRANSFERASE-RELATED"/>
    <property type="match status" value="1"/>
</dbReference>
<sequence>MLAKDLEIERYILSHTTKEDGILTELNRQTHLKVLQPRMVSGHLQGKILEMVSFMVKPETILEIGTFTGYSAICLAKGLAPNGVLHTFEINDELEEFAAQFISQSNLTDRIVQHIGSALDLAPLLGIKFDLIFIDGDKREYPQYYQMAKRLIKPNGFILADNVLWDGKVIETPTPTDDYTRGILEFNKIVQDDPHVQNVIMPLRDGMTIIRML</sequence>
<organism evidence="4 5">
    <name type="scientific">Acetobacteroides hydrogenigenes</name>
    <dbReference type="NCBI Taxonomy" id="979970"/>
    <lineage>
        <taxon>Bacteria</taxon>
        <taxon>Pseudomonadati</taxon>
        <taxon>Bacteroidota</taxon>
        <taxon>Bacteroidia</taxon>
        <taxon>Bacteroidales</taxon>
        <taxon>Rikenellaceae</taxon>
        <taxon>Acetobacteroides</taxon>
    </lineage>
</organism>
<dbReference type="GO" id="GO:0008171">
    <property type="term" value="F:O-methyltransferase activity"/>
    <property type="evidence" value="ECO:0007669"/>
    <property type="project" value="InterPro"/>
</dbReference>
<protein>
    <submittedName>
        <fullName evidence="4">Putative O-methyltransferase YrrM</fullName>
    </submittedName>
</protein>
<evidence type="ECO:0000256" key="3">
    <source>
        <dbReference type="ARBA" id="ARBA00022691"/>
    </source>
</evidence>
<name>A0A4R2ES25_9BACT</name>
<evidence type="ECO:0000313" key="4">
    <source>
        <dbReference type="EMBL" id="TCN70242.1"/>
    </source>
</evidence>
<dbReference type="AlphaFoldDB" id="A0A4R2ES25"/>
<dbReference type="GO" id="GO:0032259">
    <property type="term" value="P:methylation"/>
    <property type="evidence" value="ECO:0007669"/>
    <property type="project" value="UniProtKB-KW"/>
</dbReference>
<comment type="caution">
    <text evidence="4">The sequence shown here is derived from an EMBL/GenBank/DDBJ whole genome shotgun (WGS) entry which is preliminary data.</text>
</comment>
<evidence type="ECO:0000313" key="5">
    <source>
        <dbReference type="Proteomes" id="UP000294830"/>
    </source>
</evidence>
<dbReference type="Proteomes" id="UP000294830">
    <property type="component" value="Unassembled WGS sequence"/>
</dbReference>
<dbReference type="InterPro" id="IPR002935">
    <property type="entry name" value="SAM_O-MeTrfase"/>
</dbReference>
<keyword evidence="3" id="KW-0949">S-adenosyl-L-methionine</keyword>
<evidence type="ECO:0000256" key="1">
    <source>
        <dbReference type="ARBA" id="ARBA00022603"/>
    </source>
</evidence>
<dbReference type="PANTHER" id="PTHR10509:SF14">
    <property type="entry name" value="CAFFEOYL-COA O-METHYLTRANSFERASE 3-RELATED"/>
    <property type="match status" value="1"/>
</dbReference>
<dbReference type="SUPFAM" id="SSF53335">
    <property type="entry name" value="S-adenosyl-L-methionine-dependent methyltransferases"/>
    <property type="match status" value="1"/>
</dbReference>
<dbReference type="RefSeq" id="WP_131838793.1">
    <property type="nucleotide sequence ID" value="NZ_SLWB01000004.1"/>
</dbReference>
<keyword evidence="5" id="KW-1185">Reference proteome</keyword>
<dbReference type="CDD" id="cd02440">
    <property type="entry name" value="AdoMet_MTases"/>
    <property type="match status" value="1"/>
</dbReference>
<dbReference type="EMBL" id="SLWB01000004">
    <property type="protein sequence ID" value="TCN70242.1"/>
    <property type="molecule type" value="Genomic_DNA"/>
</dbReference>
<dbReference type="OrthoDB" id="9799672at2"/>
<reference evidence="4 5" key="1">
    <citation type="submission" date="2019-03" db="EMBL/GenBank/DDBJ databases">
        <title>Genomic Encyclopedia of Archaeal and Bacterial Type Strains, Phase II (KMG-II): from individual species to whole genera.</title>
        <authorList>
            <person name="Goeker M."/>
        </authorList>
    </citation>
    <scope>NUCLEOTIDE SEQUENCE [LARGE SCALE GENOMIC DNA]</scope>
    <source>
        <strain evidence="4 5">RL-C</strain>
    </source>
</reference>
<proteinExistence type="predicted"/>
<keyword evidence="2 4" id="KW-0808">Transferase</keyword>
<gene>
    <name evidence="4" type="ORF">CLV25_104199</name>
</gene>
<keyword evidence="1 4" id="KW-0489">Methyltransferase</keyword>
<dbReference type="Pfam" id="PF01596">
    <property type="entry name" value="Methyltransf_3"/>
    <property type="match status" value="1"/>
</dbReference>
<accession>A0A4R2ES25</accession>
<dbReference type="GO" id="GO:0008757">
    <property type="term" value="F:S-adenosylmethionine-dependent methyltransferase activity"/>
    <property type="evidence" value="ECO:0007669"/>
    <property type="project" value="TreeGrafter"/>
</dbReference>
<dbReference type="Gene3D" id="3.40.50.150">
    <property type="entry name" value="Vaccinia Virus protein VP39"/>
    <property type="match status" value="1"/>
</dbReference>
<dbReference type="InterPro" id="IPR029063">
    <property type="entry name" value="SAM-dependent_MTases_sf"/>
</dbReference>
<evidence type="ECO:0000256" key="2">
    <source>
        <dbReference type="ARBA" id="ARBA00022679"/>
    </source>
</evidence>